<dbReference type="AlphaFoldDB" id="A0A3G1KYT3"/>
<dbReference type="InterPro" id="IPR036271">
    <property type="entry name" value="Tet_transcr_reg_TetR-rel_C_sf"/>
</dbReference>
<dbReference type="InterPro" id="IPR001647">
    <property type="entry name" value="HTH_TetR"/>
</dbReference>
<protein>
    <recommendedName>
        <fullName evidence="3">HTH tetR-type domain-containing protein</fullName>
    </recommendedName>
</protein>
<dbReference type="SUPFAM" id="SSF46689">
    <property type="entry name" value="Homeodomain-like"/>
    <property type="match status" value="1"/>
</dbReference>
<feature type="domain" description="HTH tetR-type" evidence="3">
    <location>
        <begin position="9"/>
        <end position="69"/>
    </location>
</feature>
<evidence type="ECO:0000259" key="3">
    <source>
        <dbReference type="PROSITE" id="PS50977"/>
    </source>
</evidence>
<dbReference type="SUPFAM" id="SSF48498">
    <property type="entry name" value="Tetracyclin repressor-like, C-terminal domain"/>
    <property type="match status" value="1"/>
</dbReference>
<dbReference type="PROSITE" id="PS01081">
    <property type="entry name" value="HTH_TETR_1"/>
    <property type="match status" value="1"/>
</dbReference>
<feature type="DNA-binding region" description="H-T-H motif" evidence="2">
    <location>
        <begin position="32"/>
        <end position="51"/>
    </location>
</feature>
<evidence type="ECO:0000313" key="4">
    <source>
        <dbReference type="EMBL" id="ATW27666.1"/>
    </source>
</evidence>
<dbReference type="EMBL" id="CP017634">
    <property type="protein sequence ID" value="ATW27666.1"/>
    <property type="molecule type" value="Genomic_DNA"/>
</dbReference>
<keyword evidence="1 2" id="KW-0238">DNA-binding</keyword>
<dbReference type="PROSITE" id="PS50977">
    <property type="entry name" value="HTH_TETR_2"/>
    <property type="match status" value="1"/>
</dbReference>
<organism evidence="4 5">
    <name type="scientific">Formimonas warabiya</name>
    <dbReference type="NCBI Taxonomy" id="1761012"/>
    <lineage>
        <taxon>Bacteria</taxon>
        <taxon>Bacillati</taxon>
        <taxon>Bacillota</taxon>
        <taxon>Clostridia</taxon>
        <taxon>Eubacteriales</taxon>
        <taxon>Peptococcaceae</taxon>
        <taxon>Candidatus Formimonas</taxon>
    </lineage>
</organism>
<accession>A0A3G1KYT3</accession>
<dbReference type="InterPro" id="IPR023772">
    <property type="entry name" value="DNA-bd_HTH_TetR-type_CS"/>
</dbReference>
<dbReference type="Pfam" id="PF17938">
    <property type="entry name" value="TetR_C_29"/>
    <property type="match status" value="1"/>
</dbReference>
<dbReference type="OrthoDB" id="9815924at2"/>
<evidence type="ECO:0000256" key="2">
    <source>
        <dbReference type="PROSITE-ProRule" id="PRU00335"/>
    </source>
</evidence>
<dbReference type="InterPro" id="IPR041474">
    <property type="entry name" value="NicS_C"/>
</dbReference>
<dbReference type="RefSeq" id="WP_148137038.1">
    <property type="nucleotide sequence ID" value="NZ_CP017634.1"/>
</dbReference>
<dbReference type="Gene3D" id="1.10.357.10">
    <property type="entry name" value="Tetracycline Repressor, domain 2"/>
    <property type="match status" value="1"/>
</dbReference>
<dbReference type="PRINTS" id="PR00455">
    <property type="entry name" value="HTHTETR"/>
</dbReference>
<evidence type="ECO:0000256" key="1">
    <source>
        <dbReference type="ARBA" id="ARBA00023125"/>
    </source>
</evidence>
<dbReference type="PANTHER" id="PTHR30328">
    <property type="entry name" value="TRANSCRIPTIONAL REPRESSOR"/>
    <property type="match status" value="1"/>
</dbReference>
<proteinExistence type="predicted"/>
<reference evidence="4 5" key="1">
    <citation type="submission" date="2016-10" db="EMBL/GenBank/DDBJ databases">
        <title>Complete Genome Sequence of Peptococcaceae strain DCMF.</title>
        <authorList>
            <person name="Edwards R.J."/>
            <person name="Holland S.I."/>
            <person name="Deshpande N.P."/>
            <person name="Wong Y.K."/>
            <person name="Ertan H."/>
            <person name="Manefield M."/>
            <person name="Russell T.L."/>
            <person name="Lee M.J."/>
        </authorList>
    </citation>
    <scope>NUCLEOTIDE SEQUENCE [LARGE SCALE GENOMIC DNA]</scope>
    <source>
        <strain evidence="4 5">DCMF</strain>
    </source>
</reference>
<dbReference type="Pfam" id="PF00440">
    <property type="entry name" value="TetR_N"/>
    <property type="match status" value="1"/>
</dbReference>
<dbReference type="InterPro" id="IPR050109">
    <property type="entry name" value="HTH-type_TetR-like_transc_reg"/>
</dbReference>
<name>A0A3G1KYT3_FORW1</name>
<dbReference type="PANTHER" id="PTHR30328:SF54">
    <property type="entry name" value="HTH-TYPE TRANSCRIPTIONAL REPRESSOR SCO4008"/>
    <property type="match status" value="1"/>
</dbReference>
<keyword evidence="5" id="KW-1185">Reference proteome</keyword>
<dbReference type="KEGG" id="fwa:DCMF_25520"/>
<dbReference type="Proteomes" id="UP000323521">
    <property type="component" value="Chromosome"/>
</dbReference>
<dbReference type="GO" id="GO:0006355">
    <property type="term" value="P:regulation of DNA-templated transcription"/>
    <property type="evidence" value="ECO:0007669"/>
    <property type="project" value="UniProtKB-ARBA"/>
</dbReference>
<sequence>MTKEILHEKSAAQHIMDTAGPLFAIRGYTGVSVKELAKAAGVNNALISYYFGGKKELYAKILSTQLEVLESVISEIKQGNLSPIKEIHFFAERIIIMHKRYPYLIRLVMSEIINPTDCYESIVKKEIEKMNFFLRTCIQRGIDGGDFKPDIDPAVVAINLVGMIDFYFMAGPLSQELLTRKDNQVEGYIKQSIDNYLQGIMSTK</sequence>
<dbReference type="GO" id="GO:0003677">
    <property type="term" value="F:DNA binding"/>
    <property type="evidence" value="ECO:0007669"/>
    <property type="project" value="UniProtKB-UniRule"/>
</dbReference>
<gene>
    <name evidence="4" type="ORF">DCMF_25520</name>
</gene>
<dbReference type="InterPro" id="IPR009057">
    <property type="entry name" value="Homeodomain-like_sf"/>
</dbReference>
<evidence type="ECO:0000313" key="5">
    <source>
        <dbReference type="Proteomes" id="UP000323521"/>
    </source>
</evidence>
<dbReference type="Gene3D" id="1.10.10.60">
    <property type="entry name" value="Homeodomain-like"/>
    <property type="match status" value="1"/>
</dbReference>